<keyword evidence="6" id="KW-0970">Cilium biogenesis/degradation</keyword>
<evidence type="ECO:0000259" key="11">
    <source>
        <dbReference type="Pfam" id="PF13877"/>
    </source>
</evidence>
<reference evidence="13" key="1">
    <citation type="submission" date="2021-02" db="EMBL/GenBank/DDBJ databases">
        <authorList>
            <person name="Nowell W R."/>
        </authorList>
    </citation>
    <scope>NUCLEOTIDE SEQUENCE</scope>
    <source>
        <strain evidence="13">Ploen Becks lab</strain>
    </source>
</reference>
<evidence type="ECO:0000256" key="7">
    <source>
        <dbReference type="ARBA" id="ARBA00022846"/>
    </source>
</evidence>
<evidence type="ECO:0000256" key="1">
    <source>
        <dbReference type="ARBA" id="ARBA00004048"/>
    </source>
</evidence>
<dbReference type="AlphaFoldDB" id="A0A814EMS5"/>
<dbReference type="GO" id="GO:0003351">
    <property type="term" value="P:epithelial cilium movement involved in extracellular fluid movement"/>
    <property type="evidence" value="ECO:0007669"/>
    <property type="project" value="TreeGrafter"/>
</dbReference>
<protein>
    <recommendedName>
        <fullName evidence="15">Coiled-coil domain-containing protein 103</fullName>
    </recommendedName>
</protein>
<comment type="subcellular location">
    <subcellularLocation>
        <location evidence="2">Cell projection</location>
        <location evidence="2">Cilium</location>
        <location evidence="2">Flagellum</location>
    </subcellularLocation>
    <subcellularLocation>
        <location evidence="3">Cytoplasm</location>
    </subcellularLocation>
</comment>
<dbReference type="GO" id="GO:0031514">
    <property type="term" value="C:motile cilium"/>
    <property type="evidence" value="ECO:0007669"/>
    <property type="project" value="UniProtKB-SubCell"/>
</dbReference>
<comment type="caution">
    <text evidence="13">The sequence shown here is derived from an EMBL/GenBank/DDBJ whole genome shotgun (WGS) entry which is preliminary data.</text>
</comment>
<dbReference type="InterPro" id="IPR025986">
    <property type="entry name" value="RPAP3-like_C"/>
</dbReference>
<keyword evidence="9" id="KW-0966">Cell projection</keyword>
<feature type="domain" description="RNA-polymerase II-associated protein 3-like C-terminal" evidence="11">
    <location>
        <begin position="109"/>
        <end position="205"/>
    </location>
</feature>
<evidence type="ECO:0000256" key="10">
    <source>
        <dbReference type="ARBA" id="ARBA00049986"/>
    </source>
</evidence>
<evidence type="ECO:0008006" key="15">
    <source>
        <dbReference type="Google" id="ProtNLM"/>
    </source>
</evidence>
<dbReference type="InterPro" id="IPR031733">
    <property type="entry name" value="Dynein_attach_N"/>
</dbReference>
<comment type="similarity">
    <text evidence="10">Belongs to the DNAAF19/PR46b family.</text>
</comment>
<evidence type="ECO:0000256" key="4">
    <source>
        <dbReference type="ARBA" id="ARBA00011738"/>
    </source>
</evidence>
<organism evidence="13 14">
    <name type="scientific">Brachionus calyciflorus</name>
    <dbReference type="NCBI Taxonomy" id="104777"/>
    <lineage>
        <taxon>Eukaryota</taxon>
        <taxon>Metazoa</taxon>
        <taxon>Spiralia</taxon>
        <taxon>Gnathifera</taxon>
        <taxon>Rotifera</taxon>
        <taxon>Eurotatoria</taxon>
        <taxon>Monogononta</taxon>
        <taxon>Pseudotrocha</taxon>
        <taxon>Ploima</taxon>
        <taxon>Brachionidae</taxon>
        <taxon>Brachionus</taxon>
    </lineage>
</organism>
<evidence type="ECO:0000256" key="5">
    <source>
        <dbReference type="ARBA" id="ARBA00022490"/>
    </source>
</evidence>
<accession>A0A814EMS5</accession>
<dbReference type="Pfam" id="PF13877">
    <property type="entry name" value="RPAP3_C"/>
    <property type="match status" value="1"/>
</dbReference>
<dbReference type="PANTHER" id="PTHR28572">
    <property type="entry name" value="COILED-COIL DOMAIN-CONTAINING PROTEIN 103"/>
    <property type="match status" value="1"/>
</dbReference>
<comment type="subunit">
    <text evidence="4">Homodimer.</text>
</comment>
<comment type="function">
    <text evidence="1">Dynein-attachment factor required for cilia motility.</text>
</comment>
<evidence type="ECO:0000256" key="9">
    <source>
        <dbReference type="ARBA" id="ARBA00023273"/>
    </source>
</evidence>
<evidence type="ECO:0000256" key="2">
    <source>
        <dbReference type="ARBA" id="ARBA00004230"/>
    </source>
</evidence>
<dbReference type="GO" id="GO:0007368">
    <property type="term" value="P:determination of left/right symmetry"/>
    <property type="evidence" value="ECO:0007669"/>
    <property type="project" value="TreeGrafter"/>
</dbReference>
<sequence length="231" mass="27096">MIESDKFEINIQKLKNQVEREVLAEQKYQRENDAKLRAIEQRVPTYEDFRQMVMASHLKPLDKGESLRDNIQKGAKVWNSIADNKLVDMNGLNLNENVNMKTNLVNSVPKNNLEFLKTWRQIENLELEEKDDAKWEFLKNLGIEKLFNIFQSEINGDLLGKFLVLFEHKLKTEFTETSNFVIELLSIFPKCNRFKLNLMFLKAEELSACKNIFELFDVNSLSVGDLKKVYL</sequence>
<dbReference type="Proteomes" id="UP000663879">
    <property type="component" value="Unassembled WGS sequence"/>
</dbReference>
<evidence type="ECO:0000313" key="13">
    <source>
        <dbReference type="EMBL" id="CAF0971416.1"/>
    </source>
</evidence>
<keyword evidence="7" id="KW-0282">Flagellum</keyword>
<evidence type="ECO:0000313" key="14">
    <source>
        <dbReference type="Proteomes" id="UP000663879"/>
    </source>
</evidence>
<proteinExistence type="inferred from homology"/>
<dbReference type="GO" id="GO:0005576">
    <property type="term" value="C:extracellular region"/>
    <property type="evidence" value="ECO:0007669"/>
    <property type="project" value="GOC"/>
</dbReference>
<dbReference type="GO" id="GO:0036157">
    <property type="term" value="C:outer dynein arm"/>
    <property type="evidence" value="ECO:0007669"/>
    <property type="project" value="InterPro"/>
</dbReference>
<feature type="domain" description="Dynein attachment factor N-terminal" evidence="12">
    <location>
        <begin position="9"/>
        <end position="79"/>
    </location>
</feature>
<dbReference type="InterPro" id="IPR042422">
    <property type="entry name" value="CC103"/>
</dbReference>
<gene>
    <name evidence="13" type="ORF">OXX778_LOCUS14938</name>
</gene>
<evidence type="ECO:0000259" key="12">
    <source>
        <dbReference type="Pfam" id="PF15867"/>
    </source>
</evidence>
<dbReference type="PANTHER" id="PTHR28572:SF1">
    <property type="entry name" value="COILED-COIL DOMAIN-CONTAINING PROTEIN 103"/>
    <property type="match status" value="1"/>
</dbReference>
<dbReference type="GO" id="GO:0036159">
    <property type="term" value="P:inner dynein arm assembly"/>
    <property type="evidence" value="ECO:0007669"/>
    <property type="project" value="TreeGrafter"/>
</dbReference>
<evidence type="ECO:0000256" key="6">
    <source>
        <dbReference type="ARBA" id="ARBA00022794"/>
    </source>
</evidence>
<keyword evidence="5" id="KW-0963">Cytoplasm</keyword>
<evidence type="ECO:0000256" key="8">
    <source>
        <dbReference type="ARBA" id="ARBA00023069"/>
    </source>
</evidence>
<dbReference type="OrthoDB" id="447931at2759"/>
<name>A0A814EMS5_9BILA</name>
<keyword evidence="14" id="KW-1185">Reference proteome</keyword>
<dbReference type="Pfam" id="PF15867">
    <property type="entry name" value="Dynein_attach_N"/>
    <property type="match status" value="1"/>
</dbReference>
<keyword evidence="8" id="KW-0969">Cilium</keyword>
<dbReference type="EMBL" id="CAJNOC010003182">
    <property type="protein sequence ID" value="CAF0971416.1"/>
    <property type="molecule type" value="Genomic_DNA"/>
</dbReference>
<evidence type="ECO:0000256" key="3">
    <source>
        <dbReference type="ARBA" id="ARBA00004496"/>
    </source>
</evidence>